<name>A0AAD3H3G5_9STRA</name>
<gene>
    <name evidence="1" type="ORF">CTEN210_05169</name>
</gene>
<sequence length="379" mass="43087">MNLLEAFENIQIAYLAIVRNKNRKEDDGLDNAALLESLRRSSEHLLNRCCCELKAEDLRSVQAQQELSKYLQKFPNAFGLNEDPHFTKTNTAGLHTSDKGFVFVLEYLVEKGQLQTIPFLVEKAQDRFERNGGGLGCIVNYRFGEQTILENICMSERNTENEICDFFDLLDIQPDEIDKYALLSASCFKGRNLLFRMLVRVGGKDSLFVGRNSKDDANLLYNTNVQIIVAEYRSVITNETMNEVYDPVAEAFNMKVYKEKLERDSAKPLMGFLCTCTMHSLSLVLNETNFLFPHELGLIFEKKVLSIIANSSLGNRHAIWDSVWNCVGAQVEEVTGEQLFIACSSEQDEEGSLFQLSMIYELLRKAPKVIMTFNPSMNA</sequence>
<organism evidence="1 2">
    <name type="scientific">Chaetoceros tenuissimus</name>
    <dbReference type="NCBI Taxonomy" id="426638"/>
    <lineage>
        <taxon>Eukaryota</taxon>
        <taxon>Sar</taxon>
        <taxon>Stramenopiles</taxon>
        <taxon>Ochrophyta</taxon>
        <taxon>Bacillariophyta</taxon>
        <taxon>Coscinodiscophyceae</taxon>
        <taxon>Chaetocerotophycidae</taxon>
        <taxon>Chaetocerotales</taxon>
        <taxon>Chaetocerotaceae</taxon>
        <taxon>Chaetoceros</taxon>
    </lineage>
</organism>
<protein>
    <submittedName>
        <fullName evidence="1">Uncharacterized protein</fullName>
    </submittedName>
</protein>
<evidence type="ECO:0000313" key="1">
    <source>
        <dbReference type="EMBL" id="GFH48693.1"/>
    </source>
</evidence>
<dbReference type="AlphaFoldDB" id="A0AAD3H3G5"/>
<comment type="caution">
    <text evidence="1">The sequence shown here is derived from an EMBL/GenBank/DDBJ whole genome shotgun (WGS) entry which is preliminary data.</text>
</comment>
<evidence type="ECO:0000313" key="2">
    <source>
        <dbReference type="Proteomes" id="UP001054902"/>
    </source>
</evidence>
<proteinExistence type="predicted"/>
<dbReference type="Proteomes" id="UP001054902">
    <property type="component" value="Unassembled WGS sequence"/>
</dbReference>
<keyword evidence="2" id="KW-1185">Reference proteome</keyword>
<dbReference type="EMBL" id="BLLK01000029">
    <property type="protein sequence ID" value="GFH48693.1"/>
    <property type="molecule type" value="Genomic_DNA"/>
</dbReference>
<accession>A0AAD3H3G5</accession>
<reference evidence="1 2" key="1">
    <citation type="journal article" date="2021" name="Sci. Rep.">
        <title>The genome of the diatom Chaetoceros tenuissimus carries an ancient integrated fragment of an extant virus.</title>
        <authorList>
            <person name="Hongo Y."/>
            <person name="Kimura K."/>
            <person name="Takaki Y."/>
            <person name="Yoshida Y."/>
            <person name="Baba S."/>
            <person name="Kobayashi G."/>
            <person name="Nagasaki K."/>
            <person name="Hano T."/>
            <person name="Tomaru Y."/>
        </authorList>
    </citation>
    <scope>NUCLEOTIDE SEQUENCE [LARGE SCALE GENOMIC DNA]</scope>
    <source>
        <strain evidence="1 2">NIES-3715</strain>
    </source>
</reference>